<proteinExistence type="predicted"/>
<dbReference type="InterPro" id="IPR023393">
    <property type="entry name" value="START-like_dom_sf"/>
</dbReference>
<organism evidence="1 2">
    <name type="scientific">Paradevosia tibetensis</name>
    <dbReference type="NCBI Taxonomy" id="1447062"/>
    <lineage>
        <taxon>Bacteria</taxon>
        <taxon>Pseudomonadati</taxon>
        <taxon>Pseudomonadota</taxon>
        <taxon>Alphaproteobacteria</taxon>
        <taxon>Hyphomicrobiales</taxon>
        <taxon>Devosiaceae</taxon>
        <taxon>Paradevosia</taxon>
    </lineage>
</organism>
<evidence type="ECO:0000313" key="2">
    <source>
        <dbReference type="Proteomes" id="UP000321062"/>
    </source>
</evidence>
<dbReference type="KEGG" id="yti:FNA67_00590"/>
<dbReference type="EMBL" id="CP041690">
    <property type="protein sequence ID" value="QEE18766.1"/>
    <property type="molecule type" value="Genomic_DNA"/>
</dbReference>
<dbReference type="SUPFAM" id="SSF55961">
    <property type="entry name" value="Bet v1-like"/>
    <property type="match status" value="1"/>
</dbReference>
<dbReference type="Proteomes" id="UP000321062">
    <property type="component" value="Chromosome"/>
</dbReference>
<dbReference type="CDD" id="cd05018">
    <property type="entry name" value="CoxG"/>
    <property type="match status" value="1"/>
</dbReference>
<dbReference type="Pfam" id="PF06240">
    <property type="entry name" value="COXG"/>
    <property type="match status" value="1"/>
</dbReference>
<keyword evidence="2" id="KW-1185">Reference proteome</keyword>
<dbReference type="PANTHER" id="PTHR38588">
    <property type="entry name" value="BLL0334 PROTEIN"/>
    <property type="match status" value="1"/>
</dbReference>
<name>A0A5B9DI91_9HYPH</name>
<protein>
    <submittedName>
        <fullName evidence="1">Carbon monoxide dehydrogenase subunit G</fullName>
    </submittedName>
</protein>
<reference evidence="1 2" key="1">
    <citation type="journal article" date="2015" name="Int. J. Syst. Evol. Microbiol.">
        <title>Youhaiella tibetensis gen. nov., sp. nov., isolated from subsurface sediment.</title>
        <authorList>
            <person name="Wang Y.X."/>
            <person name="Huang F.Q."/>
            <person name="Nogi Y."/>
            <person name="Pang S.J."/>
            <person name="Wang P.K."/>
            <person name="Lv J."/>
        </authorList>
    </citation>
    <scope>NUCLEOTIDE SEQUENCE [LARGE SCALE GENOMIC DNA]</scope>
    <source>
        <strain evidence="2">fig4</strain>
    </source>
</reference>
<evidence type="ECO:0000313" key="1">
    <source>
        <dbReference type="EMBL" id="QEE18766.1"/>
    </source>
</evidence>
<dbReference type="AlphaFoldDB" id="A0A5B9DI91"/>
<dbReference type="OrthoDB" id="9787428at2"/>
<dbReference type="PANTHER" id="PTHR38588:SF1">
    <property type="entry name" value="BLL0334 PROTEIN"/>
    <property type="match status" value="1"/>
</dbReference>
<dbReference type="Gene3D" id="3.30.530.20">
    <property type="match status" value="1"/>
</dbReference>
<dbReference type="InterPro" id="IPR010419">
    <property type="entry name" value="CO_DH_gsu"/>
</dbReference>
<sequence length="151" mass="15931">MDFGGRYKLAASRHDVWAALNDTAVLKDTIPGCQRIEWTSGETLELHIKVSLGVVHPVFVGDLTLSNVIPAKSYTLSGKGRGGILGLAEGAADITLHDAGEGCELAFTARGGASGQIMRLGRSLIGNSAQKVIDGFFERFAEAMGTTIEVI</sequence>
<accession>A0A5B9DI91</accession>
<gene>
    <name evidence="1" type="ORF">FNA67_00590</name>
</gene>